<dbReference type="NCBIfam" id="TIGR01123">
    <property type="entry name" value="ilvE_II"/>
    <property type="match status" value="1"/>
</dbReference>
<dbReference type="GO" id="GO:0009097">
    <property type="term" value="P:isoleucine biosynthetic process"/>
    <property type="evidence" value="ECO:0007669"/>
    <property type="project" value="UniProtKB-UniPathway"/>
</dbReference>
<dbReference type="RefSeq" id="WP_092019863.1">
    <property type="nucleotide sequence ID" value="NZ_FOXH01000025.1"/>
</dbReference>
<evidence type="ECO:0000256" key="14">
    <source>
        <dbReference type="ARBA" id="ARBA00048798"/>
    </source>
</evidence>
<dbReference type="STRING" id="1079859.SAMN04515674_1256"/>
<dbReference type="NCBIfam" id="NF009897">
    <property type="entry name" value="PRK13357.1"/>
    <property type="match status" value="1"/>
</dbReference>
<evidence type="ECO:0000256" key="15">
    <source>
        <dbReference type="ARBA" id="ARBA00049229"/>
    </source>
</evidence>
<dbReference type="UniPathway" id="UPA00049">
    <property type="reaction ID" value="UER00062"/>
</dbReference>
<evidence type="ECO:0000256" key="10">
    <source>
        <dbReference type="ARBA" id="ARBA00022679"/>
    </source>
</evidence>
<keyword evidence="8 17" id="KW-0032">Aminotransferase</keyword>
<dbReference type="InterPro" id="IPR005786">
    <property type="entry name" value="B_amino_transII"/>
</dbReference>
<proteinExistence type="inferred from homology"/>
<evidence type="ECO:0000256" key="2">
    <source>
        <dbReference type="ARBA" id="ARBA00003109"/>
    </source>
</evidence>
<evidence type="ECO:0000256" key="4">
    <source>
        <dbReference type="ARBA" id="ARBA00004931"/>
    </source>
</evidence>
<dbReference type="UniPathway" id="UPA00048">
    <property type="reaction ID" value="UER00073"/>
</dbReference>
<evidence type="ECO:0000313" key="18">
    <source>
        <dbReference type="Proteomes" id="UP000199306"/>
    </source>
</evidence>
<dbReference type="InterPro" id="IPR033939">
    <property type="entry name" value="BCAT_family"/>
</dbReference>
<keyword evidence="10 17" id="KW-0808">Transferase</keyword>
<gene>
    <name evidence="17" type="ORF">SAMN04515674_1256</name>
</gene>
<dbReference type="GO" id="GO:0009099">
    <property type="term" value="P:L-valine biosynthetic process"/>
    <property type="evidence" value="ECO:0007669"/>
    <property type="project" value="UniProtKB-UniPathway"/>
</dbReference>
<evidence type="ECO:0000313" key="17">
    <source>
        <dbReference type="EMBL" id="SFQ51021.1"/>
    </source>
</evidence>
<protein>
    <recommendedName>
        <fullName evidence="7">branched-chain-amino-acid transaminase</fullName>
        <ecNumber evidence="7">2.6.1.42</ecNumber>
    </recommendedName>
</protein>
<comment type="catalytic activity">
    <reaction evidence="14">
        <text>L-isoleucine + 2-oxoglutarate = (S)-3-methyl-2-oxopentanoate + L-glutamate</text>
        <dbReference type="Rhea" id="RHEA:24801"/>
        <dbReference type="ChEBI" id="CHEBI:16810"/>
        <dbReference type="ChEBI" id="CHEBI:29985"/>
        <dbReference type="ChEBI" id="CHEBI:35146"/>
        <dbReference type="ChEBI" id="CHEBI:58045"/>
        <dbReference type="EC" id="2.6.1.42"/>
    </reaction>
</comment>
<dbReference type="EC" id="2.6.1.42" evidence="7"/>
<dbReference type="Gene3D" id="3.20.10.10">
    <property type="entry name" value="D-amino Acid Aminotransferase, subunit A, domain 2"/>
    <property type="match status" value="1"/>
</dbReference>
<evidence type="ECO:0000256" key="7">
    <source>
        <dbReference type="ARBA" id="ARBA00013053"/>
    </source>
</evidence>
<dbReference type="EMBL" id="FOXH01000025">
    <property type="protein sequence ID" value="SFQ51021.1"/>
    <property type="molecule type" value="Genomic_DNA"/>
</dbReference>
<evidence type="ECO:0000256" key="13">
    <source>
        <dbReference type="ARBA" id="ARBA00048212"/>
    </source>
</evidence>
<dbReference type="InterPro" id="IPR043132">
    <property type="entry name" value="BCAT-like_C"/>
</dbReference>
<evidence type="ECO:0000256" key="11">
    <source>
        <dbReference type="ARBA" id="ARBA00022898"/>
    </source>
</evidence>
<comment type="pathway">
    <text evidence="4">Amino-acid biosynthesis; L-valine biosynthesis; L-valine from pyruvate: step 4/4.</text>
</comment>
<keyword evidence="12" id="KW-0100">Branched-chain amino acid biosynthesis</keyword>
<evidence type="ECO:0000256" key="9">
    <source>
        <dbReference type="ARBA" id="ARBA00022605"/>
    </source>
</evidence>
<feature type="modified residue" description="N6-(pyridoxal phosphate)lysine" evidence="16">
    <location>
        <position position="195"/>
    </location>
</feature>
<evidence type="ECO:0000256" key="5">
    <source>
        <dbReference type="ARBA" id="ARBA00005072"/>
    </source>
</evidence>
<dbReference type="UniPathway" id="UPA00047">
    <property type="reaction ID" value="UER00058"/>
</dbReference>
<dbReference type="OrthoDB" id="9804984at2"/>
<name>A0A1I5Z3J0_9BACT</name>
<dbReference type="SUPFAM" id="SSF56752">
    <property type="entry name" value="D-aminoacid aminotransferase-like PLP-dependent enzymes"/>
    <property type="match status" value="1"/>
</dbReference>
<dbReference type="Proteomes" id="UP000199306">
    <property type="component" value="Unassembled WGS sequence"/>
</dbReference>
<comment type="pathway">
    <text evidence="5">Amino-acid biosynthesis; L-leucine biosynthesis; L-leucine from 3-methyl-2-oxobutanoate: step 4/4.</text>
</comment>
<dbReference type="InterPro" id="IPR043131">
    <property type="entry name" value="BCAT-like_N"/>
</dbReference>
<organism evidence="17 18">
    <name type="scientific">Pseudarcicella hirudinis</name>
    <dbReference type="NCBI Taxonomy" id="1079859"/>
    <lineage>
        <taxon>Bacteria</taxon>
        <taxon>Pseudomonadati</taxon>
        <taxon>Bacteroidota</taxon>
        <taxon>Cytophagia</taxon>
        <taxon>Cytophagales</taxon>
        <taxon>Flectobacillaceae</taxon>
        <taxon>Pseudarcicella</taxon>
    </lineage>
</organism>
<dbReference type="PANTHER" id="PTHR11825:SF44">
    <property type="entry name" value="BRANCHED-CHAIN-AMINO-ACID AMINOTRANSFERASE"/>
    <property type="match status" value="1"/>
</dbReference>
<accession>A0A1I5Z3J0</accession>
<dbReference type="PIRSF" id="PIRSF006468">
    <property type="entry name" value="BCAT1"/>
    <property type="match status" value="1"/>
</dbReference>
<dbReference type="GO" id="GO:0004084">
    <property type="term" value="F:branched-chain-amino-acid transaminase activity"/>
    <property type="evidence" value="ECO:0007669"/>
    <property type="project" value="UniProtKB-EC"/>
</dbReference>
<dbReference type="CDD" id="cd01557">
    <property type="entry name" value="BCAT_beta_family"/>
    <property type="match status" value="1"/>
</dbReference>
<dbReference type="InterPro" id="IPR001544">
    <property type="entry name" value="Aminotrans_IV"/>
</dbReference>
<comment type="function">
    <text evidence="2">Acts on leucine, isoleucine and valine.</text>
</comment>
<evidence type="ECO:0000256" key="6">
    <source>
        <dbReference type="ARBA" id="ARBA00009320"/>
    </source>
</evidence>
<reference evidence="17 18" key="1">
    <citation type="submission" date="2016-10" db="EMBL/GenBank/DDBJ databases">
        <authorList>
            <person name="de Groot N.N."/>
        </authorList>
    </citation>
    <scope>NUCLEOTIDE SEQUENCE [LARGE SCALE GENOMIC DNA]</scope>
    <source>
        <strain evidence="18">E92,LMG 26720,CCM 7988</strain>
    </source>
</reference>
<keyword evidence="9" id="KW-0028">Amino-acid biosynthesis</keyword>
<comment type="cofactor">
    <cofactor evidence="1">
        <name>pyridoxal 5'-phosphate</name>
        <dbReference type="ChEBI" id="CHEBI:597326"/>
    </cofactor>
</comment>
<comment type="pathway">
    <text evidence="3">Amino-acid biosynthesis; L-isoleucine biosynthesis; L-isoleucine from 2-oxobutanoate: step 4/4.</text>
</comment>
<evidence type="ECO:0000256" key="3">
    <source>
        <dbReference type="ARBA" id="ARBA00004824"/>
    </source>
</evidence>
<evidence type="ECO:0000256" key="16">
    <source>
        <dbReference type="PIRSR" id="PIRSR006468-1"/>
    </source>
</evidence>
<comment type="similarity">
    <text evidence="6">Belongs to the class-IV pyridoxal-phosphate-dependent aminotransferase family.</text>
</comment>
<evidence type="ECO:0000256" key="12">
    <source>
        <dbReference type="ARBA" id="ARBA00023304"/>
    </source>
</evidence>
<evidence type="ECO:0000256" key="8">
    <source>
        <dbReference type="ARBA" id="ARBA00022576"/>
    </source>
</evidence>
<keyword evidence="11" id="KW-0663">Pyridoxal phosphate</keyword>
<dbReference type="AlphaFoldDB" id="A0A1I5Z3J0"/>
<dbReference type="GO" id="GO:0009098">
    <property type="term" value="P:L-leucine biosynthetic process"/>
    <property type="evidence" value="ECO:0007669"/>
    <property type="project" value="UniProtKB-UniPathway"/>
</dbReference>
<dbReference type="Pfam" id="PF01063">
    <property type="entry name" value="Aminotran_4"/>
    <property type="match status" value="1"/>
</dbReference>
<comment type="catalytic activity">
    <reaction evidence="13">
        <text>L-valine + 2-oxoglutarate = 3-methyl-2-oxobutanoate + L-glutamate</text>
        <dbReference type="Rhea" id="RHEA:24813"/>
        <dbReference type="ChEBI" id="CHEBI:11851"/>
        <dbReference type="ChEBI" id="CHEBI:16810"/>
        <dbReference type="ChEBI" id="CHEBI:29985"/>
        <dbReference type="ChEBI" id="CHEBI:57762"/>
        <dbReference type="EC" id="2.6.1.42"/>
    </reaction>
</comment>
<dbReference type="Gene3D" id="3.30.470.10">
    <property type="match status" value="1"/>
</dbReference>
<dbReference type="PANTHER" id="PTHR11825">
    <property type="entry name" value="SUBGROUP IIII AMINOTRANSFERASE"/>
    <property type="match status" value="1"/>
</dbReference>
<dbReference type="InterPro" id="IPR036038">
    <property type="entry name" value="Aminotransferase-like"/>
</dbReference>
<evidence type="ECO:0000256" key="1">
    <source>
        <dbReference type="ARBA" id="ARBA00001933"/>
    </source>
</evidence>
<keyword evidence="18" id="KW-1185">Reference proteome</keyword>
<sequence length="354" mass="39483">MTETINIEIHPIEKSRIDAVDFDNLVFGRSFADHMLVVDYKDGAWQTPQIVPYGNLSYSPAMMSLHYGQAIFEGMKAYKSESGDILVFRPLENWARLNKSAVRMCIPEIPEEIFMGGLSELLRLDANWIPDKPGCSMYIRPFIFSTDEYVGVSPSKTYKFIIFNCPVGAYYSKPLKVRVETQYIRAAHGGVGFSKNAGNYGGSLYPTKLANDAGYDQIIWTDAAEHKYVEEAGTMNLMFVINGALVTAPTGDTILDGITRKSVLQVAHDWGMKVEERKLSIEELVNGIKDGSVQEAFGAGTAAVIAPISTIGFEGNDYVLPERPEDAFSRRVYEEINNIKIGKKEDTHGWVYKV</sequence>
<comment type="catalytic activity">
    <reaction evidence="15">
        <text>L-leucine + 2-oxoglutarate = 4-methyl-2-oxopentanoate + L-glutamate</text>
        <dbReference type="Rhea" id="RHEA:18321"/>
        <dbReference type="ChEBI" id="CHEBI:16810"/>
        <dbReference type="ChEBI" id="CHEBI:17865"/>
        <dbReference type="ChEBI" id="CHEBI:29985"/>
        <dbReference type="ChEBI" id="CHEBI:57427"/>
        <dbReference type="EC" id="2.6.1.42"/>
    </reaction>
</comment>